<dbReference type="PANTHER" id="PTHR37543:SF1">
    <property type="entry name" value="CCCH ZINC FINGER DNA BINDING PROTEIN (AFU_ORTHOLOGUE AFUA_5G12760)"/>
    <property type="match status" value="1"/>
</dbReference>
<feature type="domain" description="DUF7923" evidence="1">
    <location>
        <begin position="80"/>
        <end position="114"/>
    </location>
</feature>
<name>A0ABR0KZR8_9PEZI</name>
<gene>
    <name evidence="2" type="ORF">LTR32_006536</name>
</gene>
<keyword evidence="3" id="KW-1185">Reference proteome</keyword>
<evidence type="ECO:0000313" key="2">
    <source>
        <dbReference type="EMBL" id="KAK5140739.1"/>
    </source>
</evidence>
<proteinExistence type="predicted"/>
<dbReference type="PANTHER" id="PTHR37543">
    <property type="entry name" value="CCCH ZINC FINGER DNA BINDING PROTEIN (AFU_ORTHOLOGUE AFUA_5G12760)"/>
    <property type="match status" value="1"/>
</dbReference>
<protein>
    <recommendedName>
        <fullName evidence="1">DUF7923 domain-containing protein</fullName>
    </recommendedName>
</protein>
<evidence type="ECO:0000313" key="3">
    <source>
        <dbReference type="Proteomes" id="UP001308179"/>
    </source>
</evidence>
<sequence>MNGHASSPMDYTSRLEDFRRSDSERDALVAELLQNFQALELKYTEKCDDYNNEVESRRMWQSKAKTSEVALIEQKQASGSNNFALAVIDGDGAVFQDYLLAQGKDGGADCAHYL</sequence>
<dbReference type="Pfam" id="PF25540">
    <property type="entry name" value="DUF7923"/>
    <property type="match status" value="1"/>
</dbReference>
<dbReference type="Proteomes" id="UP001308179">
    <property type="component" value="Unassembled WGS sequence"/>
</dbReference>
<reference evidence="2 3" key="1">
    <citation type="submission" date="2023-08" db="EMBL/GenBank/DDBJ databases">
        <title>Black Yeasts Isolated from many extreme environments.</title>
        <authorList>
            <person name="Coleine C."/>
            <person name="Stajich J.E."/>
            <person name="Selbmann L."/>
        </authorList>
    </citation>
    <scope>NUCLEOTIDE SEQUENCE [LARGE SCALE GENOMIC DNA]</scope>
    <source>
        <strain evidence="2 3">CCFEE 5386</strain>
    </source>
</reference>
<accession>A0ABR0KZR8</accession>
<organism evidence="2 3">
    <name type="scientific">Rachicladosporium monterosium</name>
    <dbReference type="NCBI Taxonomy" id="1507873"/>
    <lineage>
        <taxon>Eukaryota</taxon>
        <taxon>Fungi</taxon>
        <taxon>Dikarya</taxon>
        <taxon>Ascomycota</taxon>
        <taxon>Pezizomycotina</taxon>
        <taxon>Dothideomycetes</taxon>
        <taxon>Dothideomycetidae</taxon>
        <taxon>Cladosporiales</taxon>
        <taxon>Cladosporiaceae</taxon>
        <taxon>Rachicladosporium</taxon>
    </lineage>
</organism>
<comment type="caution">
    <text evidence="2">The sequence shown here is derived from an EMBL/GenBank/DDBJ whole genome shotgun (WGS) entry which is preliminary data.</text>
</comment>
<dbReference type="EMBL" id="JAVRRR010000729">
    <property type="protein sequence ID" value="KAK5140739.1"/>
    <property type="molecule type" value="Genomic_DNA"/>
</dbReference>
<evidence type="ECO:0000259" key="1">
    <source>
        <dbReference type="Pfam" id="PF25540"/>
    </source>
</evidence>
<dbReference type="InterPro" id="IPR057683">
    <property type="entry name" value="DUF7923"/>
</dbReference>